<accession>A0A7C1GC98</accession>
<reference evidence="1" key="1">
    <citation type="journal article" date="2020" name="mSystems">
        <title>Genome- and Community-Level Interaction Insights into Carbon Utilization and Element Cycling Functions of Hydrothermarchaeota in Hydrothermal Sediment.</title>
        <authorList>
            <person name="Zhou Z."/>
            <person name="Liu Y."/>
            <person name="Xu W."/>
            <person name="Pan J."/>
            <person name="Luo Z.H."/>
            <person name="Li M."/>
        </authorList>
    </citation>
    <scope>NUCLEOTIDE SEQUENCE [LARGE SCALE GENOMIC DNA]</scope>
    <source>
        <strain evidence="1">SpSt-116</strain>
    </source>
</reference>
<name>A0A7C1GC98_9CREN</name>
<protein>
    <submittedName>
        <fullName evidence="1">Uncharacterized protein</fullName>
    </submittedName>
</protein>
<proteinExistence type="predicted"/>
<dbReference type="EMBL" id="DSAY01000076">
    <property type="protein sequence ID" value="HDP14988.1"/>
    <property type="molecule type" value="Genomic_DNA"/>
</dbReference>
<dbReference type="AlphaFoldDB" id="A0A7C1GC98"/>
<gene>
    <name evidence="1" type="ORF">ENN26_04315</name>
</gene>
<organism evidence="1">
    <name type="scientific">Thermofilum adornatum</name>
    <dbReference type="NCBI Taxonomy" id="1365176"/>
    <lineage>
        <taxon>Archaea</taxon>
        <taxon>Thermoproteota</taxon>
        <taxon>Thermoprotei</taxon>
        <taxon>Thermofilales</taxon>
        <taxon>Thermofilaceae</taxon>
        <taxon>Thermofilum</taxon>
    </lineage>
</organism>
<comment type="caution">
    <text evidence="1">The sequence shown here is derived from an EMBL/GenBank/DDBJ whole genome shotgun (WGS) entry which is preliminary data.</text>
</comment>
<evidence type="ECO:0000313" key="1">
    <source>
        <dbReference type="EMBL" id="HDP14988.1"/>
    </source>
</evidence>
<sequence length="79" mass="9035">MISMRFNELRGRVRIGFSVDRNRYIIGKLDNVPGFSDEVFAVIKDKNEVTAIFREGADLQVICGEKLFRIIPFEIVASI</sequence>